<feature type="transmembrane region" description="Helical" evidence="5">
    <location>
        <begin position="79"/>
        <end position="98"/>
    </location>
</feature>
<evidence type="ECO:0000259" key="6">
    <source>
        <dbReference type="Pfam" id="PF01284"/>
    </source>
</evidence>
<dbReference type="PANTHER" id="PTHR28165">
    <property type="entry name" value="NON-CLASSICAL EXPORT PROTEIN 2-RELATED"/>
    <property type="match status" value="1"/>
</dbReference>
<protein>
    <recommendedName>
        <fullName evidence="6">MARVEL domain-containing protein</fullName>
    </recommendedName>
</protein>
<feature type="transmembrane region" description="Helical" evidence="5">
    <location>
        <begin position="40"/>
        <end position="59"/>
    </location>
</feature>
<evidence type="ECO:0000256" key="2">
    <source>
        <dbReference type="ARBA" id="ARBA00022692"/>
    </source>
</evidence>
<keyword evidence="8" id="KW-1185">Reference proteome</keyword>
<dbReference type="Pfam" id="PF01284">
    <property type="entry name" value="MARVEL"/>
    <property type="match status" value="1"/>
</dbReference>
<comment type="subcellular location">
    <subcellularLocation>
        <location evidence="1">Membrane</location>
        <topology evidence="1">Multi-pass membrane protein</topology>
    </subcellularLocation>
</comment>
<feature type="transmembrane region" description="Helical" evidence="5">
    <location>
        <begin position="133"/>
        <end position="153"/>
    </location>
</feature>
<organism evidence="7 8">
    <name type="scientific">Phialemonium thermophilum</name>
    <dbReference type="NCBI Taxonomy" id="223376"/>
    <lineage>
        <taxon>Eukaryota</taxon>
        <taxon>Fungi</taxon>
        <taxon>Dikarya</taxon>
        <taxon>Ascomycota</taxon>
        <taxon>Pezizomycotina</taxon>
        <taxon>Sordariomycetes</taxon>
        <taxon>Sordariomycetidae</taxon>
        <taxon>Cephalothecales</taxon>
        <taxon>Cephalothecaceae</taxon>
        <taxon>Phialemonium</taxon>
    </lineage>
</organism>
<keyword evidence="4 5" id="KW-0472">Membrane</keyword>
<evidence type="ECO:0000256" key="3">
    <source>
        <dbReference type="ARBA" id="ARBA00022989"/>
    </source>
</evidence>
<evidence type="ECO:0000256" key="5">
    <source>
        <dbReference type="SAM" id="Phobius"/>
    </source>
</evidence>
<comment type="caution">
    <text evidence="7">The sequence shown here is derived from an EMBL/GenBank/DDBJ whole genome shotgun (WGS) entry which is preliminary data.</text>
</comment>
<dbReference type="EMBL" id="JAZHXJ010000200">
    <property type="protein sequence ID" value="KAL1869192.1"/>
    <property type="molecule type" value="Genomic_DNA"/>
</dbReference>
<dbReference type="InterPro" id="IPR008253">
    <property type="entry name" value="Marvel"/>
</dbReference>
<dbReference type="PANTHER" id="PTHR28165:SF1">
    <property type="entry name" value="NON-CLASSICAL EXPORT PROTEIN 2-RELATED"/>
    <property type="match status" value="1"/>
</dbReference>
<dbReference type="InterPro" id="IPR052649">
    <property type="entry name" value="NCE102-like"/>
</dbReference>
<evidence type="ECO:0000313" key="8">
    <source>
        <dbReference type="Proteomes" id="UP001586593"/>
    </source>
</evidence>
<gene>
    <name evidence="7" type="ORF">VTK73DRAFT_3328</name>
</gene>
<feature type="transmembrane region" description="Helical" evidence="5">
    <location>
        <begin position="6"/>
        <end position="28"/>
    </location>
</feature>
<evidence type="ECO:0000256" key="1">
    <source>
        <dbReference type="ARBA" id="ARBA00004141"/>
    </source>
</evidence>
<sequence length="173" mass="18331">MELPQILIRGLQFLWTLLITALIGNVIASNHNGHMAAVNFTMFVAVLSWISVIAGLAGALVDRVSSFIPPLIQLSLDGIAALFSLIDGIVLAALLGAANCGASHLERHHGSGWIGWGSSDPEKRCREIQASTAFVWFLWATVAASLAIALLGYRRMGGSVGSSRPTMSQVHGV</sequence>
<name>A0ABR3WZU6_9PEZI</name>
<proteinExistence type="predicted"/>
<feature type="domain" description="MARVEL" evidence="6">
    <location>
        <begin position="4"/>
        <end position="147"/>
    </location>
</feature>
<keyword evidence="3 5" id="KW-1133">Transmembrane helix</keyword>
<evidence type="ECO:0000256" key="4">
    <source>
        <dbReference type="ARBA" id="ARBA00023136"/>
    </source>
</evidence>
<keyword evidence="2 5" id="KW-0812">Transmembrane</keyword>
<reference evidence="7 8" key="1">
    <citation type="journal article" date="2024" name="Commun. Biol.">
        <title>Comparative genomic analysis of thermophilic fungi reveals convergent evolutionary adaptations and gene losses.</title>
        <authorList>
            <person name="Steindorff A.S."/>
            <person name="Aguilar-Pontes M.V."/>
            <person name="Robinson A.J."/>
            <person name="Andreopoulos B."/>
            <person name="LaButti K."/>
            <person name="Kuo A."/>
            <person name="Mondo S."/>
            <person name="Riley R."/>
            <person name="Otillar R."/>
            <person name="Haridas S."/>
            <person name="Lipzen A."/>
            <person name="Grimwood J."/>
            <person name="Schmutz J."/>
            <person name="Clum A."/>
            <person name="Reid I.D."/>
            <person name="Moisan M.C."/>
            <person name="Butler G."/>
            <person name="Nguyen T.T.M."/>
            <person name="Dewar K."/>
            <person name="Conant G."/>
            <person name="Drula E."/>
            <person name="Henrissat B."/>
            <person name="Hansel C."/>
            <person name="Singer S."/>
            <person name="Hutchinson M.I."/>
            <person name="de Vries R.P."/>
            <person name="Natvig D.O."/>
            <person name="Powell A.J."/>
            <person name="Tsang A."/>
            <person name="Grigoriev I.V."/>
        </authorList>
    </citation>
    <scope>NUCLEOTIDE SEQUENCE [LARGE SCALE GENOMIC DNA]</scope>
    <source>
        <strain evidence="7 8">ATCC 24622</strain>
    </source>
</reference>
<evidence type="ECO:0000313" key="7">
    <source>
        <dbReference type="EMBL" id="KAL1869192.1"/>
    </source>
</evidence>
<accession>A0ABR3WZU6</accession>
<dbReference type="Proteomes" id="UP001586593">
    <property type="component" value="Unassembled WGS sequence"/>
</dbReference>